<accession>A0A5N6VBK7</accession>
<organism evidence="4 5">
    <name type="scientific">Aspergillus tamarii</name>
    <dbReference type="NCBI Taxonomy" id="41984"/>
    <lineage>
        <taxon>Eukaryota</taxon>
        <taxon>Fungi</taxon>
        <taxon>Dikarya</taxon>
        <taxon>Ascomycota</taxon>
        <taxon>Pezizomycotina</taxon>
        <taxon>Eurotiomycetes</taxon>
        <taxon>Eurotiomycetidae</taxon>
        <taxon>Eurotiales</taxon>
        <taxon>Aspergillaceae</taxon>
        <taxon>Aspergillus</taxon>
        <taxon>Aspergillus subgen. Circumdati</taxon>
    </lineage>
</organism>
<name>A0A5N6VBK7_ASPTM</name>
<keyword evidence="2 3" id="KW-0040">ANK repeat</keyword>
<dbReference type="AlphaFoldDB" id="A0A5N6VBK7"/>
<feature type="repeat" description="ANK" evidence="3">
    <location>
        <begin position="56"/>
        <end position="88"/>
    </location>
</feature>
<evidence type="ECO:0000256" key="3">
    <source>
        <dbReference type="PROSITE-ProRule" id="PRU00023"/>
    </source>
</evidence>
<evidence type="ECO:0000256" key="2">
    <source>
        <dbReference type="ARBA" id="ARBA00023043"/>
    </source>
</evidence>
<evidence type="ECO:0000313" key="4">
    <source>
        <dbReference type="EMBL" id="KAE8168408.1"/>
    </source>
</evidence>
<dbReference type="PROSITE" id="PS50297">
    <property type="entry name" value="ANK_REP_REGION"/>
    <property type="match status" value="1"/>
</dbReference>
<proteinExistence type="predicted"/>
<gene>
    <name evidence="4" type="ORF">BDV40DRAFT_294361</name>
</gene>
<dbReference type="SUPFAM" id="SSF48403">
    <property type="entry name" value="Ankyrin repeat"/>
    <property type="match status" value="1"/>
</dbReference>
<sequence>MSMRIWNLVITMLEQGEKSGLQSWVGGALRRAAENGHQGVVKLQAERGAVMNDHVDDDTPLMHAATYRHEYVVDFLLQKEADVHYADRTGQAVLQVAATKTHENAV</sequence>
<evidence type="ECO:0000313" key="5">
    <source>
        <dbReference type="Proteomes" id="UP000326950"/>
    </source>
</evidence>
<reference evidence="4 5" key="1">
    <citation type="submission" date="2019-04" db="EMBL/GenBank/DDBJ databases">
        <title>Friends and foes A comparative genomics study of 23 Aspergillus species from section Flavi.</title>
        <authorList>
            <consortium name="DOE Joint Genome Institute"/>
            <person name="Kjaerbolling I."/>
            <person name="Vesth T."/>
            <person name="Frisvad J.C."/>
            <person name="Nybo J.L."/>
            <person name="Theobald S."/>
            <person name="Kildgaard S."/>
            <person name="Isbrandt T."/>
            <person name="Kuo A."/>
            <person name="Sato A."/>
            <person name="Lyhne E.K."/>
            <person name="Kogle M.E."/>
            <person name="Wiebenga A."/>
            <person name="Kun R.S."/>
            <person name="Lubbers R.J."/>
            <person name="Makela M.R."/>
            <person name="Barry K."/>
            <person name="Chovatia M."/>
            <person name="Clum A."/>
            <person name="Daum C."/>
            <person name="Haridas S."/>
            <person name="He G."/>
            <person name="LaButti K."/>
            <person name="Lipzen A."/>
            <person name="Mondo S."/>
            <person name="Riley R."/>
            <person name="Salamov A."/>
            <person name="Simmons B.A."/>
            <person name="Magnuson J.K."/>
            <person name="Henrissat B."/>
            <person name="Mortensen U.H."/>
            <person name="Larsen T.O."/>
            <person name="Devries R.P."/>
            <person name="Grigoriev I.V."/>
            <person name="Machida M."/>
            <person name="Baker S.E."/>
            <person name="Andersen M.R."/>
        </authorList>
    </citation>
    <scope>NUCLEOTIDE SEQUENCE [LARGE SCALE GENOMIC DNA]</scope>
    <source>
        <strain evidence="4 5">CBS 117626</strain>
    </source>
</reference>
<dbReference type="OrthoDB" id="366390at2759"/>
<dbReference type="InterPro" id="IPR050889">
    <property type="entry name" value="Dendritic_Spine_Reg/Scaffold"/>
</dbReference>
<dbReference type="PANTHER" id="PTHR24166:SF48">
    <property type="entry name" value="PROTEIN VAPYRIN"/>
    <property type="match status" value="1"/>
</dbReference>
<dbReference type="EMBL" id="ML738585">
    <property type="protein sequence ID" value="KAE8168408.1"/>
    <property type="molecule type" value="Genomic_DNA"/>
</dbReference>
<dbReference type="Gene3D" id="1.25.40.20">
    <property type="entry name" value="Ankyrin repeat-containing domain"/>
    <property type="match status" value="1"/>
</dbReference>
<dbReference type="PANTHER" id="PTHR24166">
    <property type="entry name" value="ROLLING PEBBLES, ISOFORM B"/>
    <property type="match status" value="1"/>
</dbReference>
<dbReference type="Proteomes" id="UP000326950">
    <property type="component" value="Unassembled WGS sequence"/>
</dbReference>
<protein>
    <recommendedName>
        <fullName evidence="6">Ankyrin repeat-containing domain protein</fullName>
    </recommendedName>
</protein>
<keyword evidence="1" id="KW-0677">Repeat</keyword>
<dbReference type="InterPro" id="IPR002110">
    <property type="entry name" value="Ankyrin_rpt"/>
</dbReference>
<keyword evidence="5" id="KW-1185">Reference proteome</keyword>
<dbReference type="SMART" id="SM00248">
    <property type="entry name" value="ANK"/>
    <property type="match status" value="1"/>
</dbReference>
<evidence type="ECO:0000256" key="1">
    <source>
        <dbReference type="ARBA" id="ARBA00022737"/>
    </source>
</evidence>
<evidence type="ECO:0008006" key="6">
    <source>
        <dbReference type="Google" id="ProtNLM"/>
    </source>
</evidence>
<dbReference type="InterPro" id="IPR036770">
    <property type="entry name" value="Ankyrin_rpt-contain_sf"/>
</dbReference>
<dbReference type="Pfam" id="PF12796">
    <property type="entry name" value="Ank_2"/>
    <property type="match status" value="1"/>
</dbReference>
<dbReference type="PROSITE" id="PS50088">
    <property type="entry name" value="ANK_REPEAT"/>
    <property type="match status" value="1"/>
</dbReference>